<dbReference type="InterPro" id="IPR014721">
    <property type="entry name" value="Ribsml_uS5_D2-typ_fold_subgr"/>
</dbReference>
<dbReference type="RefSeq" id="WP_013782497.1">
    <property type="nucleotide sequence ID" value="NC_015520.1"/>
</dbReference>
<evidence type="ECO:0000256" key="7">
    <source>
        <dbReference type="NCBIfam" id="TIGR00188"/>
    </source>
</evidence>
<dbReference type="GO" id="GO:0030677">
    <property type="term" value="C:ribonuclease P complex"/>
    <property type="evidence" value="ECO:0007669"/>
    <property type="project" value="TreeGrafter"/>
</dbReference>
<dbReference type="Proteomes" id="UP000008457">
    <property type="component" value="Chromosome"/>
</dbReference>
<comment type="similarity">
    <text evidence="6">Belongs to the RnpA family.</text>
</comment>
<dbReference type="PANTHER" id="PTHR33992">
    <property type="entry name" value="RIBONUCLEASE P PROTEIN COMPONENT"/>
    <property type="match status" value="1"/>
</dbReference>
<keyword evidence="2 6" id="KW-0540">Nuclease</keyword>
<comment type="function">
    <text evidence="6">RNaseP catalyzes the removal of the 5'-leader sequence from pre-tRNA to produce the mature 5'-terminus. It can also cleave other RNA substrates such as 4.5S RNA. The protein component plays an auxiliary but essential role in vivo by binding to the 5'-leader sequence and broadening the substrate specificity of the ribozyme.</text>
</comment>
<evidence type="ECO:0000256" key="3">
    <source>
        <dbReference type="ARBA" id="ARBA00022759"/>
    </source>
</evidence>
<comment type="catalytic activity">
    <reaction evidence="6">
        <text>Endonucleolytic cleavage of RNA, removing 5'-extranucleotides from tRNA precursor.</text>
        <dbReference type="EC" id="3.1.26.5"/>
    </reaction>
</comment>
<comment type="subunit">
    <text evidence="6">Consists of a catalytic RNA component (M1 or rnpB) and a protein subunit.</text>
</comment>
<dbReference type="Pfam" id="PF00825">
    <property type="entry name" value="Ribonuclease_P"/>
    <property type="match status" value="1"/>
</dbReference>
<sequence length="118" mass="13683">MPGWNKDNRLRHNREYRVVYRAGKSVANKDMVLYFAKNKQSNVRAGFSVSKKIGKSVVRNRVRRLIKEAFRLHINDIKPGYDLIFIARTGNKSLKYADVERAVLDVLKKAGLYIDSKE</sequence>
<evidence type="ECO:0000313" key="8">
    <source>
        <dbReference type="EMBL" id="AEE98086.1"/>
    </source>
</evidence>
<keyword evidence="3 6" id="KW-0255">Endonuclease</keyword>
<dbReference type="HOGENOM" id="CLU_117179_9_4_9"/>
<dbReference type="PANTHER" id="PTHR33992:SF1">
    <property type="entry name" value="RIBONUCLEASE P PROTEIN COMPONENT"/>
    <property type="match status" value="1"/>
</dbReference>
<dbReference type="EMBL" id="CP002360">
    <property type="protein sequence ID" value="AEE98086.1"/>
    <property type="molecule type" value="Genomic_DNA"/>
</dbReference>
<dbReference type="GO" id="GO:0042781">
    <property type="term" value="F:3'-tRNA processing endoribonuclease activity"/>
    <property type="evidence" value="ECO:0007669"/>
    <property type="project" value="TreeGrafter"/>
</dbReference>
<dbReference type="InterPro" id="IPR020568">
    <property type="entry name" value="Ribosomal_Su5_D2-typ_SF"/>
</dbReference>
<name>F4A109_MAHA5</name>
<reference evidence="8 9" key="2">
    <citation type="journal article" date="2011" name="Stand. Genomic Sci.">
        <title>Complete genome sequence of Mahella australiensis type strain (50-1 BON).</title>
        <authorList>
            <person name="Sikorski J."/>
            <person name="Teshima H."/>
            <person name="Nolan M."/>
            <person name="Lucas S."/>
            <person name="Hammon N."/>
            <person name="Deshpande S."/>
            <person name="Cheng J.F."/>
            <person name="Pitluck S."/>
            <person name="Liolios K."/>
            <person name="Pagani I."/>
            <person name="Ivanova N."/>
            <person name="Huntemann M."/>
            <person name="Mavromatis K."/>
            <person name="Ovchinikova G."/>
            <person name="Pati A."/>
            <person name="Tapia R."/>
            <person name="Han C."/>
            <person name="Goodwin L."/>
            <person name="Chen A."/>
            <person name="Palaniappan K."/>
            <person name="Land M."/>
            <person name="Hauser L."/>
            <person name="Ngatchou-Djao O.D."/>
            <person name="Rohde M."/>
            <person name="Pukall R."/>
            <person name="Spring S."/>
            <person name="Abt B."/>
            <person name="Goker M."/>
            <person name="Detter J.C."/>
            <person name="Woyke T."/>
            <person name="Bristow J."/>
            <person name="Markowitz V."/>
            <person name="Hugenholtz P."/>
            <person name="Eisen J.A."/>
            <person name="Kyrpides N.C."/>
            <person name="Klenk H.P."/>
            <person name="Lapidus A."/>
        </authorList>
    </citation>
    <scope>NUCLEOTIDE SEQUENCE [LARGE SCALE GENOMIC DNA]</scope>
    <source>
        <strain evidence="9">DSM 15567 / CIP 107919 / 50-1 BON</strain>
    </source>
</reference>
<keyword evidence="5 6" id="KW-0694">RNA-binding</keyword>
<proteinExistence type="inferred from homology"/>
<dbReference type="NCBIfam" id="TIGR00188">
    <property type="entry name" value="rnpA"/>
    <property type="match status" value="1"/>
</dbReference>
<dbReference type="EC" id="3.1.26.5" evidence="6 7"/>
<dbReference type="GO" id="GO:0004526">
    <property type="term" value="F:ribonuclease P activity"/>
    <property type="evidence" value="ECO:0007669"/>
    <property type="project" value="UniProtKB-UniRule"/>
</dbReference>
<dbReference type="GO" id="GO:0001682">
    <property type="term" value="P:tRNA 5'-leader removal"/>
    <property type="evidence" value="ECO:0007669"/>
    <property type="project" value="UniProtKB-UniRule"/>
</dbReference>
<accession>F4A109</accession>
<evidence type="ECO:0000256" key="4">
    <source>
        <dbReference type="ARBA" id="ARBA00022801"/>
    </source>
</evidence>
<evidence type="ECO:0000256" key="1">
    <source>
        <dbReference type="ARBA" id="ARBA00022694"/>
    </source>
</evidence>
<keyword evidence="1 6" id="KW-0819">tRNA processing</keyword>
<protein>
    <recommendedName>
        <fullName evidence="6 7">Ribonuclease P protein component</fullName>
        <shortName evidence="6">RNase P protein</shortName>
        <shortName evidence="6">RNaseP protein</shortName>
        <ecNumber evidence="6 7">3.1.26.5</ecNumber>
    </recommendedName>
    <alternativeName>
        <fullName evidence="6">Protein C5</fullName>
    </alternativeName>
</protein>
<dbReference type="GO" id="GO:0000049">
    <property type="term" value="F:tRNA binding"/>
    <property type="evidence" value="ECO:0007669"/>
    <property type="project" value="UniProtKB-UniRule"/>
</dbReference>
<dbReference type="STRING" id="697281.Mahau_2966"/>
<keyword evidence="9" id="KW-1185">Reference proteome</keyword>
<dbReference type="OrthoDB" id="9810867at2"/>
<dbReference type="KEGG" id="mas:Mahau_2966"/>
<dbReference type="Gene3D" id="3.30.230.10">
    <property type="match status" value="1"/>
</dbReference>
<evidence type="ECO:0000256" key="5">
    <source>
        <dbReference type="ARBA" id="ARBA00022884"/>
    </source>
</evidence>
<dbReference type="SUPFAM" id="SSF54211">
    <property type="entry name" value="Ribosomal protein S5 domain 2-like"/>
    <property type="match status" value="1"/>
</dbReference>
<organism evidence="8 9">
    <name type="scientific">Mahella australiensis (strain DSM 15567 / CIP 107919 / 50-1 BON)</name>
    <dbReference type="NCBI Taxonomy" id="697281"/>
    <lineage>
        <taxon>Bacteria</taxon>
        <taxon>Bacillati</taxon>
        <taxon>Bacillota</taxon>
        <taxon>Clostridia</taxon>
        <taxon>Thermoanaerobacterales</taxon>
        <taxon>Thermoanaerobacterales Family IV. Incertae Sedis</taxon>
        <taxon>Mahella</taxon>
    </lineage>
</organism>
<evidence type="ECO:0000256" key="6">
    <source>
        <dbReference type="HAMAP-Rule" id="MF_00227"/>
    </source>
</evidence>
<dbReference type="HAMAP" id="MF_00227">
    <property type="entry name" value="RNase_P"/>
    <property type="match status" value="1"/>
</dbReference>
<dbReference type="InterPro" id="IPR000100">
    <property type="entry name" value="RNase_P"/>
</dbReference>
<evidence type="ECO:0000256" key="2">
    <source>
        <dbReference type="ARBA" id="ARBA00022722"/>
    </source>
</evidence>
<evidence type="ECO:0000313" key="9">
    <source>
        <dbReference type="Proteomes" id="UP000008457"/>
    </source>
</evidence>
<gene>
    <name evidence="6" type="primary">rnpA</name>
    <name evidence="8" type="ordered locus">Mahau_2966</name>
</gene>
<reference evidence="9" key="1">
    <citation type="submission" date="2010-11" db="EMBL/GenBank/DDBJ databases">
        <title>The complete genome of Mahella australiensis DSM 15567.</title>
        <authorList>
            <consortium name="US DOE Joint Genome Institute (JGI-PGF)"/>
            <person name="Lucas S."/>
            <person name="Copeland A."/>
            <person name="Lapidus A."/>
            <person name="Bruce D."/>
            <person name="Goodwin L."/>
            <person name="Pitluck S."/>
            <person name="Kyrpides N."/>
            <person name="Mavromatis K."/>
            <person name="Pagani I."/>
            <person name="Ivanova N."/>
            <person name="Teshima H."/>
            <person name="Brettin T."/>
            <person name="Detter J.C."/>
            <person name="Han C."/>
            <person name="Tapia R."/>
            <person name="Land M."/>
            <person name="Hauser L."/>
            <person name="Markowitz V."/>
            <person name="Cheng J.-F."/>
            <person name="Hugenholtz P."/>
            <person name="Woyke T."/>
            <person name="Wu D."/>
            <person name="Spring S."/>
            <person name="Pukall R."/>
            <person name="Steenblock K."/>
            <person name="Schneider S."/>
            <person name="Klenk H.-P."/>
            <person name="Eisen J.A."/>
        </authorList>
    </citation>
    <scope>NUCLEOTIDE SEQUENCE [LARGE SCALE GENOMIC DNA]</scope>
    <source>
        <strain evidence="9">DSM 15567 / CIP 107919 / 50-1 BON</strain>
    </source>
</reference>
<keyword evidence="4 6" id="KW-0378">Hydrolase</keyword>
<dbReference type="AlphaFoldDB" id="F4A109"/>
<dbReference type="eggNOG" id="COG0594">
    <property type="taxonomic scope" value="Bacteria"/>
</dbReference>